<dbReference type="AlphaFoldDB" id="A0AAV9HVD7"/>
<evidence type="ECO:0000313" key="2">
    <source>
        <dbReference type="Proteomes" id="UP001321749"/>
    </source>
</evidence>
<proteinExistence type="predicted"/>
<dbReference type="EMBL" id="MU864952">
    <property type="protein sequence ID" value="KAK4464039.1"/>
    <property type="molecule type" value="Genomic_DNA"/>
</dbReference>
<reference evidence="1" key="1">
    <citation type="journal article" date="2023" name="Mol. Phylogenet. Evol.">
        <title>Genome-scale phylogeny and comparative genomics of the fungal order Sordariales.</title>
        <authorList>
            <person name="Hensen N."/>
            <person name="Bonometti L."/>
            <person name="Westerberg I."/>
            <person name="Brannstrom I.O."/>
            <person name="Guillou S."/>
            <person name="Cros-Aarteil S."/>
            <person name="Calhoun S."/>
            <person name="Haridas S."/>
            <person name="Kuo A."/>
            <person name="Mondo S."/>
            <person name="Pangilinan J."/>
            <person name="Riley R."/>
            <person name="LaButti K."/>
            <person name="Andreopoulos B."/>
            <person name="Lipzen A."/>
            <person name="Chen C."/>
            <person name="Yan M."/>
            <person name="Daum C."/>
            <person name="Ng V."/>
            <person name="Clum A."/>
            <person name="Steindorff A."/>
            <person name="Ohm R.A."/>
            <person name="Martin F."/>
            <person name="Silar P."/>
            <person name="Natvig D.O."/>
            <person name="Lalanne C."/>
            <person name="Gautier V."/>
            <person name="Ament-Velasquez S.L."/>
            <person name="Kruys A."/>
            <person name="Hutchinson M.I."/>
            <person name="Powell A.J."/>
            <person name="Barry K."/>
            <person name="Miller A.N."/>
            <person name="Grigoriev I.V."/>
            <person name="Debuchy R."/>
            <person name="Gladieux P."/>
            <person name="Hiltunen Thoren M."/>
            <person name="Johannesson H."/>
        </authorList>
    </citation>
    <scope>NUCLEOTIDE SEQUENCE</scope>
    <source>
        <strain evidence="1">PSN324</strain>
    </source>
</reference>
<sequence>MICNKICVSQFLFCPYFIFCSPSFLTRATTLPNFQSCTPPPFFSSHAHLCTINLALPLSFSLFL</sequence>
<protein>
    <submittedName>
        <fullName evidence="1">Uncharacterized protein</fullName>
    </submittedName>
</protein>
<name>A0AAV9HVD7_9PEZI</name>
<dbReference type="Proteomes" id="UP001321749">
    <property type="component" value="Unassembled WGS sequence"/>
</dbReference>
<gene>
    <name evidence="1" type="ORF">QBC42DRAFT_264182</name>
</gene>
<evidence type="ECO:0000313" key="1">
    <source>
        <dbReference type="EMBL" id="KAK4464039.1"/>
    </source>
</evidence>
<organism evidence="1 2">
    <name type="scientific">Cladorrhinum samala</name>
    <dbReference type="NCBI Taxonomy" id="585594"/>
    <lineage>
        <taxon>Eukaryota</taxon>
        <taxon>Fungi</taxon>
        <taxon>Dikarya</taxon>
        <taxon>Ascomycota</taxon>
        <taxon>Pezizomycotina</taxon>
        <taxon>Sordariomycetes</taxon>
        <taxon>Sordariomycetidae</taxon>
        <taxon>Sordariales</taxon>
        <taxon>Podosporaceae</taxon>
        <taxon>Cladorrhinum</taxon>
    </lineage>
</organism>
<keyword evidence="2" id="KW-1185">Reference proteome</keyword>
<comment type="caution">
    <text evidence="1">The sequence shown here is derived from an EMBL/GenBank/DDBJ whole genome shotgun (WGS) entry which is preliminary data.</text>
</comment>
<accession>A0AAV9HVD7</accession>
<reference evidence="1" key="2">
    <citation type="submission" date="2023-06" db="EMBL/GenBank/DDBJ databases">
        <authorList>
            <consortium name="Lawrence Berkeley National Laboratory"/>
            <person name="Mondo S.J."/>
            <person name="Hensen N."/>
            <person name="Bonometti L."/>
            <person name="Westerberg I."/>
            <person name="Brannstrom I.O."/>
            <person name="Guillou S."/>
            <person name="Cros-Aarteil S."/>
            <person name="Calhoun S."/>
            <person name="Haridas S."/>
            <person name="Kuo A."/>
            <person name="Pangilinan J."/>
            <person name="Riley R."/>
            <person name="Labutti K."/>
            <person name="Andreopoulos B."/>
            <person name="Lipzen A."/>
            <person name="Chen C."/>
            <person name="Yanf M."/>
            <person name="Daum C."/>
            <person name="Ng V."/>
            <person name="Clum A."/>
            <person name="Steindorff A."/>
            <person name="Ohm R."/>
            <person name="Martin F."/>
            <person name="Silar P."/>
            <person name="Natvig D."/>
            <person name="Lalanne C."/>
            <person name="Gautier V."/>
            <person name="Ament-Velasquez S.L."/>
            <person name="Kruys A."/>
            <person name="Hutchinson M.I."/>
            <person name="Powell A.J."/>
            <person name="Barry K."/>
            <person name="Miller A.N."/>
            <person name="Grigoriev I.V."/>
            <person name="Debuchy R."/>
            <person name="Gladieux P."/>
            <person name="Thoren M.H."/>
            <person name="Johannesson H."/>
        </authorList>
    </citation>
    <scope>NUCLEOTIDE SEQUENCE</scope>
    <source>
        <strain evidence="1">PSN324</strain>
    </source>
</reference>